<evidence type="ECO:0000313" key="2">
    <source>
        <dbReference type="EMBL" id="KAF5820248.1"/>
    </source>
</evidence>
<reference evidence="2" key="2">
    <citation type="submission" date="2020-06" db="EMBL/GenBank/DDBJ databases">
        <title>Helianthus annuus Genome sequencing and assembly Release 2.</title>
        <authorList>
            <person name="Gouzy J."/>
            <person name="Langlade N."/>
            <person name="Munos S."/>
        </authorList>
    </citation>
    <scope>NUCLEOTIDE SEQUENCE</scope>
    <source>
        <tissue evidence="2">Leaves</tissue>
    </source>
</reference>
<comment type="caution">
    <text evidence="2">The sequence shown here is derived from an EMBL/GenBank/DDBJ whole genome shotgun (WGS) entry which is preliminary data.</text>
</comment>
<evidence type="ECO:0000256" key="1">
    <source>
        <dbReference type="SAM" id="MobiDB-lite"/>
    </source>
</evidence>
<keyword evidence="3" id="KW-1185">Reference proteome</keyword>
<dbReference type="AlphaFoldDB" id="A0A9K3JSL9"/>
<dbReference type="Proteomes" id="UP000215914">
    <property type="component" value="Unassembled WGS sequence"/>
</dbReference>
<proteinExistence type="predicted"/>
<dbReference type="Gramene" id="mRNA:HanXRQr2_Chr01g0000081">
    <property type="protein sequence ID" value="mRNA:HanXRQr2_Chr01g0000081"/>
    <property type="gene ID" value="HanXRQr2_Chr01g0000081"/>
</dbReference>
<sequence length="48" mass="5264">MKKRQLAPNHLPFSFGSLSIHYYHTSISPCSSSSPNGTQQPEVADLGF</sequence>
<reference evidence="2" key="1">
    <citation type="journal article" date="2017" name="Nature">
        <title>The sunflower genome provides insights into oil metabolism, flowering and Asterid evolution.</title>
        <authorList>
            <person name="Badouin H."/>
            <person name="Gouzy J."/>
            <person name="Grassa C.J."/>
            <person name="Murat F."/>
            <person name="Staton S.E."/>
            <person name="Cottret L."/>
            <person name="Lelandais-Briere C."/>
            <person name="Owens G.L."/>
            <person name="Carrere S."/>
            <person name="Mayjonade B."/>
            <person name="Legrand L."/>
            <person name="Gill N."/>
            <person name="Kane N.C."/>
            <person name="Bowers J.E."/>
            <person name="Hubner S."/>
            <person name="Bellec A."/>
            <person name="Berard A."/>
            <person name="Berges H."/>
            <person name="Blanchet N."/>
            <person name="Boniface M.C."/>
            <person name="Brunel D."/>
            <person name="Catrice O."/>
            <person name="Chaidir N."/>
            <person name="Claudel C."/>
            <person name="Donnadieu C."/>
            <person name="Faraut T."/>
            <person name="Fievet G."/>
            <person name="Helmstetter N."/>
            <person name="King M."/>
            <person name="Knapp S.J."/>
            <person name="Lai Z."/>
            <person name="Le Paslier M.C."/>
            <person name="Lippi Y."/>
            <person name="Lorenzon L."/>
            <person name="Mandel J.R."/>
            <person name="Marage G."/>
            <person name="Marchand G."/>
            <person name="Marquand E."/>
            <person name="Bret-Mestries E."/>
            <person name="Morien E."/>
            <person name="Nambeesan S."/>
            <person name="Nguyen T."/>
            <person name="Pegot-Espagnet P."/>
            <person name="Pouilly N."/>
            <person name="Raftis F."/>
            <person name="Sallet E."/>
            <person name="Schiex T."/>
            <person name="Thomas J."/>
            <person name="Vandecasteele C."/>
            <person name="Vares D."/>
            <person name="Vear F."/>
            <person name="Vautrin S."/>
            <person name="Crespi M."/>
            <person name="Mangin B."/>
            <person name="Burke J.M."/>
            <person name="Salse J."/>
            <person name="Munos S."/>
            <person name="Vincourt P."/>
            <person name="Rieseberg L.H."/>
            <person name="Langlade N.B."/>
        </authorList>
    </citation>
    <scope>NUCLEOTIDE SEQUENCE</scope>
    <source>
        <tissue evidence="2">Leaves</tissue>
    </source>
</reference>
<protein>
    <submittedName>
        <fullName evidence="2">Uncharacterized protein</fullName>
    </submittedName>
</protein>
<dbReference type="EMBL" id="MNCJ02000316">
    <property type="protein sequence ID" value="KAF5820248.1"/>
    <property type="molecule type" value="Genomic_DNA"/>
</dbReference>
<feature type="region of interest" description="Disordered" evidence="1">
    <location>
        <begin position="28"/>
        <end position="48"/>
    </location>
</feature>
<organism evidence="2 3">
    <name type="scientific">Helianthus annuus</name>
    <name type="common">Common sunflower</name>
    <dbReference type="NCBI Taxonomy" id="4232"/>
    <lineage>
        <taxon>Eukaryota</taxon>
        <taxon>Viridiplantae</taxon>
        <taxon>Streptophyta</taxon>
        <taxon>Embryophyta</taxon>
        <taxon>Tracheophyta</taxon>
        <taxon>Spermatophyta</taxon>
        <taxon>Magnoliopsida</taxon>
        <taxon>eudicotyledons</taxon>
        <taxon>Gunneridae</taxon>
        <taxon>Pentapetalae</taxon>
        <taxon>asterids</taxon>
        <taxon>campanulids</taxon>
        <taxon>Asterales</taxon>
        <taxon>Asteraceae</taxon>
        <taxon>Asteroideae</taxon>
        <taxon>Heliantheae alliance</taxon>
        <taxon>Heliantheae</taxon>
        <taxon>Helianthus</taxon>
    </lineage>
</organism>
<gene>
    <name evidence="2" type="ORF">HanXRQr2_Chr01g0000081</name>
</gene>
<accession>A0A9K3JSL9</accession>
<evidence type="ECO:0000313" key="3">
    <source>
        <dbReference type="Proteomes" id="UP000215914"/>
    </source>
</evidence>
<name>A0A9K3JSL9_HELAN</name>